<sequence>MDAPAIAPVPQSPPQCLAFNPSTLRSSLEPTEKAEYAGHADNHITFLHPGYSDSSKQSVLLRLQAFDREGGGLHFGTAFTACQIVAGNCQNGFFTRQRGGPKIEIQFDELLRHKMYYFYNPDIEDPMYPVCKSFRDWSFPHDNLPPQWSAMDAEGTSIDNAPPSASGLAAFVGARDKSCRVSVKRGTDYFESAHLVPRSESGWFAANGMGEYNLSQTLLGDWMLDDVRNAIALRSDIHIAFDDRKFVIVPKQSKWVVQFMGHTNSLGDDFHNTHIYLKGISPEFLYARFAWTIFPFLSSFLNAHITRALLVRLPDGQEMAKQVTFEEIKAQSLSRSRSVSPRKRQMTISDGGQHTTKRFCLDDRFGGTSRQGTPAHTLLTYTDTSLPSVSSPKNLEQSDLDTQTWIRSRRPSDPSLYCCDYNKAEKESREGIPGKPEFGGAYVCDQCRGVEYREDRDKDVEDVFLDPE</sequence>
<reference evidence="2" key="1">
    <citation type="submission" date="2016-03" db="EMBL/GenBank/DDBJ databases">
        <title>Updated assembly of Pseudogymnoascus destructans, the fungus causing white-nose syndrome of bats.</title>
        <authorList>
            <person name="Palmer J.M."/>
            <person name="Drees K.P."/>
            <person name="Foster J.T."/>
            <person name="Lindner D.L."/>
        </authorList>
    </citation>
    <scope>NUCLEOTIDE SEQUENCE [LARGE SCALE GENOMIC DNA]</scope>
    <source>
        <strain evidence="2">20631-21</strain>
    </source>
</reference>
<gene>
    <name evidence="2" type="ORF">VC83_08492</name>
</gene>
<name>A0A176ZZ41_9PEZI</name>
<dbReference type="Proteomes" id="UP000077154">
    <property type="component" value="Unassembled WGS sequence"/>
</dbReference>
<accession>A0A176ZZ41</accession>
<dbReference type="AlphaFoldDB" id="A0A176ZZ41"/>
<dbReference type="InterPro" id="IPR003615">
    <property type="entry name" value="HNH_nuc"/>
</dbReference>
<dbReference type="GeneID" id="36291532"/>
<dbReference type="RefSeq" id="XP_024320487.1">
    <property type="nucleotide sequence ID" value="XM_024472041.1"/>
</dbReference>
<evidence type="ECO:0000259" key="1">
    <source>
        <dbReference type="Pfam" id="PF13391"/>
    </source>
</evidence>
<evidence type="ECO:0000313" key="2">
    <source>
        <dbReference type="EMBL" id="OAF55186.1"/>
    </source>
</evidence>
<dbReference type="eggNOG" id="ENOG502S5NF">
    <property type="taxonomic scope" value="Eukaryota"/>
</dbReference>
<dbReference type="VEuPathDB" id="FungiDB:GMDG_08027"/>
<dbReference type="EMBL" id="KV441411">
    <property type="protein sequence ID" value="OAF55186.1"/>
    <property type="molecule type" value="Genomic_DNA"/>
</dbReference>
<dbReference type="OrthoDB" id="2142759at2759"/>
<feature type="domain" description="HNH nuclease" evidence="1">
    <location>
        <begin position="187"/>
        <end position="249"/>
    </location>
</feature>
<dbReference type="Pfam" id="PF13391">
    <property type="entry name" value="HNH_2"/>
    <property type="match status" value="1"/>
</dbReference>
<organism evidence="2">
    <name type="scientific">Pseudogymnoascus destructans</name>
    <dbReference type="NCBI Taxonomy" id="655981"/>
    <lineage>
        <taxon>Eukaryota</taxon>
        <taxon>Fungi</taxon>
        <taxon>Dikarya</taxon>
        <taxon>Ascomycota</taxon>
        <taxon>Pezizomycotina</taxon>
        <taxon>Leotiomycetes</taxon>
        <taxon>Thelebolales</taxon>
        <taxon>Thelebolaceae</taxon>
        <taxon>Pseudogymnoascus</taxon>
    </lineage>
</organism>
<protein>
    <recommendedName>
        <fullName evidence="1">HNH nuclease domain-containing protein</fullName>
    </recommendedName>
</protein>
<proteinExistence type="predicted"/>